<dbReference type="GO" id="GO:0000162">
    <property type="term" value="P:L-tryptophan biosynthetic process"/>
    <property type="evidence" value="ECO:0007669"/>
    <property type="project" value="UniProtKB-UniRule"/>
</dbReference>
<evidence type="ECO:0000256" key="8">
    <source>
        <dbReference type="ARBA" id="ARBA00023235"/>
    </source>
</evidence>
<keyword evidence="5 9" id="KW-0028">Amino-acid biosynthesis</keyword>
<evidence type="ECO:0000256" key="3">
    <source>
        <dbReference type="ARBA" id="ARBA00012572"/>
    </source>
</evidence>
<dbReference type="InterPro" id="IPR013785">
    <property type="entry name" value="Aldolase_TIM"/>
</dbReference>
<evidence type="ECO:0000256" key="4">
    <source>
        <dbReference type="ARBA" id="ARBA00022272"/>
    </source>
</evidence>
<evidence type="ECO:0000259" key="10">
    <source>
        <dbReference type="Pfam" id="PF00697"/>
    </source>
</evidence>
<evidence type="ECO:0000256" key="9">
    <source>
        <dbReference type="HAMAP-Rule" id="MF_00135"/>
    </source>
</evidence>
<dbReference type="EMBL" id="DVGK01000030">
    <property type="protein sequence ID" value="HIR12702.1"/>
    <property type="molecule type" value="Genomic_DNA"/>
</dbReference>
<dbReference type="Gene3D" id="3.20.20.70">
    <property type="entry name" value="Aldolase class I"/>
    <property type="match status" value="1"/>
</dbReference>
<dbReference type="PANTHER" id="PTHR42894">
    <property type="entry name" value="N-(5'-PHOSPHORIBOSYL)ANTHRANILATE ISOMERASE"/>
    <property type="match status" value="1"/>
</dbReference>
<dbReference type="InterPro" id="IPR001240">
    <property type="entry name" value="PRAI_dom"/>
</dbReference>
<dbReference type="AlphaFoldDB" id="A0A9D1D8S4"/>
<comment type="similarity">
    <text evidence="9">Belongs to the TrpF family.</text>
</comment>
<reference evidence="11" key="1">
    <citation type="submission" date="2020-10" db="EMBL/GenBank/DDBJ databases">
        <authorList>
            <person name="Gilroy R."/>
        </authorList>
    </citation>
    <scope>NUCLEOTIDE SEQUENCE</scope>
    <source>
        <strain evidence="11">ChiSjej4B22-8148</strain>
    </source>
</reference>
<dbReference type="SUPFAM" id="SSF51366">
    <property type="entry name" value="Ribulose-phoshate binding barrel"/>
    <property type="match status" value="1"/>
</dbReference>
<keyword evidence="6 9" id="KW-0822">Tryptophan biosynthesis</keyword>
<reference evidence="11" key="2">
    <citation type="journal article" date="2021" name="PeerJ">
        <title>Extensive microbial diversity within the chicken gut microbiome revealed by metagenomics and culture.</title>
        <authorList>
            <person name="Gilroy R."/>
            <person name="Ravi A."/>
            <person name="Getino M."/>
            <person name="Pursley I."/>
            <person name="Horton D.L."/>
            <person name="Alikhan N.F."/>
            <person name="Baker D."/>
            <person name="Gharbi K."/>
            <person name="Hall N."/>
            <person name="Watson M."/>
            <person name="Adriaenssens E.M."/>
            <person name="Foster-Nyarko E."/>
            <person name="Jarju S."/>
            <person name="Secka A."/>
            <person name="Antonio M."/>
            <person name="Oren A."/>
            <person name="Chaudhuri R.R."/>
            <person name="La Ragione R."/>
            <person name="Hildebrand F."/>
            <person name="Pallen M.J."/>
        </authorList>
    </citation>
    <scope>NUCLEOTIDE SEQUENCE</scope>
    <source>
        <strain evidence="11">ChiSjej4B22-8148</strain>
    </source>
</reference>
<protein>
    <recommendedName>
        <fullName evidence="4 9">N-(5'-phosphoribosyl)anthranilate isomerase</fullName>
        <shortName evidence="9">PRAI</shortName>
        <ecNumber evidence="3 9">5.3.1.24</ecNumber>
    </recommendedName>
</protein>
<gene>
    <name evidence="9" type="primary">trpF</name>
    <name evidence="11" type="ORF">IAB31_02120</name>
</gene>
<dbReference type="InterPro" id="IPR011060">
    <property type="entry name" value="RibuloseP-bd_barrel"/>
</dbReference>
<keyword evidence="8 9" id="KW-0413">Isomerase</keyword>
<evidence type="ECO:0000256" key="6">
    <source>
        <dbReference type="ARBA" id="ARBA00022822"/>
    </source>
</evidence>
<dbReference type="InterPro" id="IPR044643">
    <property type="entry name" value="TrpF_fam"/>
</dbReference>
<accession>A0A9D1D8S4</accession>
<feature type="domain" description="N-(5'phosphoribosyl) anthranilate isomerase (PRAI)" evidence="10">
    <location>
        <begin position="4"/>
        <end position="198"/>
    </location>
</feature>
<evidence type="ECO:0000256" key="1">
    <source>
        <dbReference type="ARBA" id="ARBA00001164"/>
    </source>
</evidence>
<evidence type="ECO:0000256" key="2">
    <source>
        <dbReference type="ARBA" id="ARBA00004664"/>
    </source>
</evidence>
<keyword evidence="7 9" id="KW-0057">Aromatic amino acid biosynthesis</keyword>
<comment type="catalytic activity">
    <reaction evidence="1 9">
        <text>N-(5-phospho-beta-D-ribosyl)anthranilate = 1-(2-carboxyphenylamino)-1-deoxy-D-ribulose 5-phosphate</text>
        <dbReference type="Rhea" id="RHEA:21540"/>
        <dbReference type="ChEBI" id="CHEBI:18277"/>
        <dbReference type="ChEBI" id="CHEBI:58613"/>
        <dbReference type="EC" id="5.3.1.24"/>
    </reaction>
</comment>
<dbReference type="CDD" id="cd00405">
    <property type="entry name" value="PRAI"/>
    <property type="match status" value="1"/>
</dbReference>
<comment type="pathway">
    <text evidence="2 9">Amino-acid biosynthesis; L-tryptophan biosynthesis; L-tryptophan from chorismate: step 3/5.</text>
</comment>
<dbReference type="EC" id="5.3.1.24" evidence="3 9"/>
<evidence type="ECO:0000313" key="12">
    <source>
        <dbReference type="Proteomes" id="UP000886757"/>
    </source>
</evidence>
<name>A0A9D1D8S4_9FIRM</name>
<dbReference type="HAMAP" id="MF_00135">
    <property type="entry name" value="PRAI"/>
    <property type="match status" value="1"/>
</dbReference>
<proteinExistence type="inferred from homology"/>
<dbReference type="PANTHER" id="PTHR42894:SF1">
    <property type="entry name" value="N-(5'-PHOSPHORIBOSYL)ANTHRANILATE ISOMERASE"/>
    <property type="match status" value="1"/>
</dbReference>
<sequence>MTKIKICGLRRPEDVQYVNQAKPDLAGFIIRVPFSRRSLEPEELRRLRPGLSREITAVGVFVNADPELPASLLREGLLDMVQLHGQEDEEYIRKLQKETGKPVMKAFSISDSADIRKAFASPADLILLDHGAGGTGRSFDWNLLKSKTDRNRPFFLAGGITPETIQEAVKEYRPYGIDLSSAVETRGKKDPEKILAAVAAVRSITI</sequence>
<dbReference type="GO" id="GO:0004640">
    <property type="term" value="F:phosphoribosylanthranilate isomerase activity"/>
    <property type="evidence" value="ECO:0007669"/>
    <property type="project" value="UniProtKB-UniRule"/>
</dbReference>
<evidence type="ECO:0000313" key="11">
    <source>
        <dbReference type="EMBL" id="HIR12702.1"/>
    </source>
</evidence>
<dbReference type="Pfam" id="PF00697">
    <property type="entry name" value="PRAI"/>
    <property type="match status" value="1"/>
</dbReference>
<evidence type="ECO:0000256" key="7">
    <source>
        <dbReference type="ARBA" id="ARBA00023141"/>
    </source>
</evidence>
<organism evidence="11 12">
    <name type="scientific">Candidatus Choladousia intestinavium</name>
    <dbReference type="NCBI Taxonomy" id="2840727"/>
    <lineage>
        <taxon>Bacteria</taxon>
        <taxon>Bacillati</taxon>
        <taxon>Bacillota</taxon>
        <taxon>Clostridia</taxon>
        <taxon>Lachnospirales</taxon>
        <taxon>Lachnospiraceae</taxon>
        <taxon>Lachnospiraceae incertae sedis</taxon>
        <taxon>Candidatus Choladousia</taxon>
    </lineage>
</organism>
<evidence type="ECO:0000256" key="5">
    <source>
        <dbReference type="ARBA" id="ARBA00022605"/>
    </source>
</evidence>
<comment type="caution">
    <text evidence="11">The sequence shown here is derived from an EMBL/GenBank/DDBJ whole genome shotgun (WGS) entry which is preliminary data.</text>
</comment>
<dbReference type="Proteomes" id="UP000886757">
    <property type="component" value="Unassembled WGS sequence"/>
</dbReference>